<protein>
    <submittedName>
        <fullName evidence="2">Uncharacterized protein</fullName>
    </submittedName>
</protein>
<feature type="signal peptide" evidence="1">
    <location>
        <begin position="1"/>
        <end position="23"/>
    </location>
</feature>
<evidence type="ECO:0000313" key="3">
    <source>
        <dbReference type="Proteomes" id="UP000184096"/>
    </source>
</evidence>
<feature type="chain" id="PRO_5012839442" evidence="1">
    <location>
        <begin position="24"/>
        <end position="93"/>
    </location>
</feature>
<dbReference type="EMBL" id="LT670849">
    <property type="protein sequence ID" value="SHN79265.1"/>
    <property type="molecule type" value="Genomic_DNA"/>
</dbReference>
<keyword evidence="3" id="KW-1185">Reference proteome</keyword>
<dbReference type="Proteomes" id="UP000184096">
    <property type="component" value="Chromosome I"/>
</dbReference>
<evidence type="ECO:0000256" key="1">
    <source>
        <dbReference type="SAM" id="SignalP"/>
    </source>
</evidence>
<reference evidence="3" key="1">
    <citation type="submission" date="2016-11" db="EMBL/GenBank/DDBJ databases">
        <authorList>
            <person name="Varghese N."/>
            <person name="Submissions S."/>
        </authorList>
    </citation>
    <scope>NUCLEOTIDE SEQUENCE [LARGE SCALE GENOMIC DNA]</scope>
    <source>
        <strain evidence="3">GAS401</strain>
    </source>
</reference>
<organism evidence="2 3">
    <name type="scientific">Bradyrhizobium erythrophlei</name>
    <dbReference type="NCBI Taxonomy" id="1437360"/>
    <lineage>
        <taxon>Bacteria</taxon>
        <taxon>Pseudomonadati</taxon>
        <taxon>Pseudomonadota</taxon>
        <taxon>Alphaproteobacteria</taxon>
        <taxon>Hyphomicrobiales</taxon>
        <taxon>Nitrobacteraceae</taxon>
        <taxon>Bradyrhizobium</taxon>
    </lineage>
</organism>
<keyword evidence="1" id="KW-0732">Signal</keyword>
<name>A0A1M7U8M0_9BRAD</name>
<sequence>MRRLAIRLSIICATALVIVPVLASGEAEAGHRHHMKKHARHWRHAGPWFGQPPTYAAPYASSGPVCPGIGRSFDCKIWPPPYEDDPDRKVSKH</sequence>
<dbReference type="RefSeq" id="WP_072820269.1">
    <property type="nucleotide sequence ID" value="NZ_LT670849.1"/>
</dbReference>
<gene>
    <name evidence="2" type="ORF">SAMN05444170_3970</name>
</gene>
<accession>A0A1M7U8M0</accession>
<dbReference type="AlphaFoldDB" id="A0A1M7U8M0"/>
<proteinExistence type="predicted"/>
<evidence type="ECO:0000313" key="2">
    <source>
        <dbReference type="EMBL" id="SHN79265.1"/>
    </source>
</evidence>